<reference evidence="2 3" key="1">
    <citation type="submission" date="2016-11" db="EMBL/GenBank/DDBJ databases">
        <title>Complete genome sequence of Sulfitobacter sp. AM1-D1, a toxic bacteria associated with marine dinoflagellate Alexandrium minutum in East China Sea.</title>
        <authorList>
            <person name="Yang Q."/>
            <person name="Zhang X."/>
            <person name="Tian X."/>
        </authorList>
    </citation>
    <scope>NUCLEOTIDE SEQUENCE [LARGE SCALE GENOMIC DNA]</scope>
    <source>
        <strain evidence="2 3">AM1-D1</strain>
    </source>
</reference>
<gene>
    <name evidence="2" type="ORF">BOO69_15465</name>
</gene>
<sequence>MLKAIQKTCIAAIAVTAVSLPLHQASAGSYSGPVKMAVRNDINNTGGVNVPRGYYPPAGSCRLWYPDRAATAQPAIGSCNVDVPLGAVLLLG</sequence>
<keyword evidence="1" id="KW-0732">Signal</keyword>
<dbReference type="EMBL" id="CP018076">
    <property type="protein sequence ID" value="APE44652.1"/>
    <property type="molecule type" value="Genomic_DNA"/>
</dbReference>
<accession>A0A1J0WK02</accession>
<protein>
    <submittedName>
        <fullName evidence="2">Uncharacterized protein</fullName>
    </submittedName>
</protein>
<dbReference type="KEGG" id="suam:BOO69_15465"/>
<proteinExistence type="predicted"/>
<feature type="signal peptide" evidence="1">
    <location>
        <begin position="1"/>
        <end position="27"/>
    </location>
</feature>
<dbReference type="STRING" id="1917485.BOO69_15465"/>
<evidence type="ECO:0000313" key="3">
    <source>
        <dbReference type="Proteomes" id="UP000181897"/>
    </source>
</evidence>
<evidence type="ECO:0000256" key="1">
    <source>
        <dbReference type="SAM" id="SignalP"/>
    </source>
</evidence>
<name>A0A1J0WK02_9RHOB</name>
<dbReference type="Proteomes" id="UP000181897">
    <property type="component" value="Chromosome"/>
</dbReference>
<dbReference type="OrthoDB" id="894263at2"/>
<dbReference type="RefSeq" id="WP_071972999.1">
    <property type="nucleotide sequence ID" value="NZ_CP018076.1"/>
</dbReference>
<evidence type="ECO:0000313" key="2">
    <source>
        <dbReference type="EMBL" id="APE44652.1"/>
    </source>
</evidence>
<keyword evidence="3" id="KW-1185">Reference proteome</keyword>
<dbReference type="AlphaFoldDB" id="A0A1J0WK02"/>
<feature type="chain" id="PRO_5012113913" evidence="1">
    <location>
        <begin position="28"/>
        <end position="92"/>
    </location>
</feature>
<organism evidence="2 3">
    <name type="scientific">Sulfitobacter alexandrii</name>
    <dbReference type="NCBI Taxonomy" id="1917485"/>
    <lineage>
        <taxon>Bacteria</taxon>
        <taxon>Pseudomonadati</taxon>
        <taxon>Pseudomonadota</taxon>
        <taxon>Alphaproteobacteria</taxon>
        <taxon>Rhodobacterales</taxon>
        <taxon>Roseobacteraceae</taxon>
        <taxon>Sulfitobacter</taxon>
    </lineage>
</organism>